<dbReference type="InterPro" id="IPR043502">
    <property type="entry name" value="DNA/RNA_pol_sf"/>
</dbReference>
<sequence length="142" mass="16725">MRTDAPLPRIDDLLQTAKHNQYVSAIDFKAGYHQVNVAVADRDKTTFTCPFGTYRFIPMRHQLSKDLLIDNFKNGLKDVTILSYLEDIIIFSQTFEEHLEDLRKVFQILKQYKLQTDIDKYHFACSKSFGTLHNSKWYRSRS</sequence>
<dbReference type="InterPro" id="IPR043128">
    <property type="entry name" value="Rev_trsase/Diguanyl_cyclase"/>
</dbReference>
<dbReference type="InterPro" id="IPR053134">
    <property type="entry name" value="RNA-dir_DNA_polymerase"/>
</dbReference>
<dbReference type="EMBL" id="BGPR01022332">
    <property type="protein sequence ID" value="GBN88536.1"/>
    <property type="molecule type" value="Genomic_DNA"/>
</dbReference>
<evidence type="ECO:0000313" key="2">
    <source>
        <dbReference type="EMBL" id="GBN88536.1"/>
    </source>
</evidence>
<gene>
    <name evidence="2" type="ORF">AVEN_240953_1</name>
</gene>
<dbReference type="Gene3D" id="3.10.10.10">
    <property type="entry name" value="HIV Type 1 Reverse Transcriptase, subunit A, domain 1"/>
    <property type="match status" value="1"/>
</dbReference>
<dbReference type="CDD" id="cd01647">
    <property type="entry name" value="RT_LTR"/>
    <property type="match status" value="1"/>
</dbReference>
<evidence type="ECO:0000313" key="3">
    <source>
        <dbReference type="Proteomes" id="UP000499080"/>
    </source>
</evidence>
<dbReference type="PANTHER" id="PTHR24559">
    <property type="entry name" value="TRANSPOSON TY3-I GAG-POL POLYPROTEIN"/>
    <property type="match status" value="1"/>
</dbReference>
<dbReference type="AlphaFoldDB" id="A0A4Y2SLU0"/>
<name>A0A4Y2SLU0_ARAVE</name>
<dbReference type="PANTHER" id="PTHR24559:SF444">
    <property type="entry name" value="REVERSE TRANSCRIPTASE DOMAIN-CONTAINING PROTEIN"/>
    <property type="match status" value="1"/>
</dbReference>
<accession>A0A4Y2SLU0</accession>
<comment type="caution">
    <text evidence="2">The sequence shown here is derived from an EMBL/GenBank/DDBJ whole genome shotgun (WGS) entry which is preliminary data.</text>
</comment>
<feature type="domain" description="Reverse transcriptase" evidence="1">
    <location>
        <begin position="5"/>
        <end position="125"/>
    </location>
</feature>
<dbReference type="OrthoDB" id="420169at2759"/>
<keyword evidence="3" id="KW-1185">Reference proteome</keyword>
<dbReference type="SUPFAM" id="SSF56672">
    <property type="entry name" value="DNA/RNA polymerases"/>
    <property type="match status" value="1"/>
</dbReference>
<protein>
    <recommendedName>
        <fullName evidence="1">Reverse transcriptase domain-containing protein</fullName>
    </recommendedName>
</protein>
<proteinExistence type="predicted"/>
<dbReference type="InterPro" id="IPR000477">
    <property type="entry name" value="RT_dom"/>
</dbReference>
<evidence type="ECO:0000259" key="1">
    <source>
        <dbReference type="Pfam" id="PF00078"/>
    </source>
</evidence>
<dbReference type="GO" id="GO:0071897">
    <property type="term" value="P:DNA biosynthetic process"/>
    <property type="evidence" value="ECO:0007669"/>
    <property type="project" value="UniProtKB-ARBA"/>
</dbReference>
<reference evidence="2 3" key="1">
    <citation type="journal article" date="2019" name="Sci. Rep.">
        <title>Orb-weaving spider Araneus ventricosus genome elucidates the spidroin gene catalogue.</title>
        <authorList>
            <person name="Kono N."/>
            <person name="Nakamura H."/>
            <person name="Ohtoshi R."/>
            <person name="Moran D.A.P."/>
            <person name="Shinohara A."/>
            <person name="Yoshida Y."/>
            <person name="Fujiwara M."/>
            <person name="Mori M."/>
            <person name="Tomita M."/>
            <person name="Arakawa K."/>
        </authorList>
    </citation>
    <scope>NUCLEOTIDE SEQUENCE [LARGE SCALE GENOMIC DNA]</scope>
</reference>
<organism evidence="2 3">
    <name type="scientific">Araneus ventricosus</name>
    <name type="common">Orbweaver spider</name>
    <name type="synonym">Epeira ventricosa</name>
    <dbReference type="NCBI Taxonomy" id="182803"/>
    <lineage>
        <taxon>Eukaryota</taxon>
        <taxon>Metazoa</taxon>
        <taxon>Ecdysozoa</taxon>
        <taxon>Arthropoda</taxon>
        <taxon>Chelicerata</taxon>
        <taxon>Arachnida</taxon>
        <taxon>Araneae</taxon>
        <taxon>Araneomorphae</taxon>
        <taxon>Entelegynae</taxon>
        <taxon>Araneoidea</taxon>
        <taxon>Araneidae</taxon>
        <taxon>Araneus</taxon>
    </lineage>
</organism>
<dbReference type="Proteomes" id="UP000499080">
    <property type="component" value="Unassembled WGS sequence"/>
</dbReference>
<dbReference type="Gene3D" id="3.30.70.270">
    <property type="match status" value="1"/>
</dbReference>
<dbReference type="Pfam" id="PF00078">
    <property type="entry name" value="RVT_1"/>
    <property type="match status" value="1"/>
</dbReference>